<feature type="transmembrane region" description="Helical" evidence="1">
    <location>
        <begin position="35"/>
        <end position="60"/>
    </location>
</feature>
<comment type="caution">
    <text evidence="2">The sequence shown here is derived from an EMBL/GenBank/DDBJ whole genome shotgun (WGS) entry which is preliminary data.</text>
</comment>
<gene>
    <name evidence="2" type="ORF">DZF91_25315</name>
</gene>
<proteinExistence type="predicted"/>
<evidence type="ECO:0000313" key="3">
    <source>
        <dbReference type="Proteomes" id="UP000261811"/>
    </source>
</evidence>
<reference evidence="2 3" key="1">
    <citation type="submission" date="2018-08" db="EMBL/GenBank/DDBJ databases">
        <title>Actinomadura jelena sp. nov., a novel Actinomycete isolated from soil in Chad.</title>
        <authorList>
            <person name="Shi L."/>
        </authorList>
    </citation>
    <scope>NUCLEOTIDE SEQUENCE [LARGE SCALE GENOMIC DNA]</scope>
    <source>
        <strain evidence="2 3">NEAU-G17</strain>
    </source>
</reference>
<keyword evidence="3" id="KW-1185">Reference proteome</keyword>
<feature type="non-terminal residue" evidence="2">
    <location>
        <position position="62"/>
    </location>
</feature>
<keyword evidence="1" id="KW-0472">Membrane</keyword>
<evidence type="ECO:0000313" key="2">
    <source>
        <dbReference type="EMBL" id="RFU38883.1"/>
    </source>
</evidence>
<dbReference type="EMBL" id="QURH01000665">
    <property type="protein sequence ID" value="RFU38883.1"/>
    <property type="molecule type" value="Genomic_DNA"/>
</dbReference>
<keyword evidence="1" id="KW-1133">Transmembrane helix</keyword>
<protein>
    <submittedName>
        <fullName evidence="2">M56 family peptidase</fullName>
    </submittedName>
</protein>
<evidence type="ECO:0000256" key="1">
    <source>
        <dbReference type="SAM" id="Phobius"/>
    </source>
</evidence>
<dbReference type="RefSeq" id="WP_199486881.1">
    <property type="nucleotide sequence ID" value="NZ_QURH01000665.1"/>
</dbReference>
<sequence length="62" mass="6284">MTDPDTYLALLLPVVAALAARPVSERLAPRTATWLLTGTAVALALASLATLALSALGGALRL</sequence>
<dbReference type="Proteomes" id="UP000261811">
    <property type="component" value="Unassembled WGS sequence"/>
</dbReference>
<organism evidence="2 3">
    <name type="scientific">Actinomadura logoneensis</name>
    <dbReference type="NCBI Taxonomy" id="2293572"/>
    <lineage>
        <taxon>Bacteria</taxon>
        <taxon>Bacillati</taxon>
        <taxon>Actinomycetota</taxon>
        <taxon>Actinomycetes</taxon>
        <taxon>Streptosporangiales</taxon>
        <taxon>Thermomonosporaceae</taxon>
        <taxon>Actinomadura</taxon>
    </lineage>
</organism>
<accession>A0A372JFU3</accession>
<dbReference type="AlphaFoldDB" id="A0A372JFU3"/>
<keyword evidence="1" id="KW-0812">Transmembrane</keyword>
<name>A0A372JFU3_9ACTN</name>